<dbReference type="GO" id="GO:0009011">
    <property type="term" value="F:alpha-1,4-glucan glucosyltransferase (ADP-glucose donor) activity"/>
    <property type="evidence" value="ECO:0007669"/>
    <property type="project" value="UniProtKB-EC"/>
</dbReference>
<evidence type="ECO:0000259" key="5">
    <source>
        <dbReference type="Pfam" id="PF08323"/>
    </source>
</evidence>
<dbReference type="eggNOG" id="COG0297">
    <property type="taxonomic scope" value="Bacteria"/>
</dbReference>
<dbReference type="RefSeq" id="WP_008869066.1">
    <property type="nucleotide sequence ID" value="NZ_ACJN02000001.1"/>
</dbReference>
<dbReference type="Gene3D" id="3.40.50.2000">
    <property type="entry name" value="Glycogen Phosphorylase B"/>
    <property type="match status" value="2"/>
</dbReference>
<dbReference type="CDD" id="cd03791">
    <property type="entry name" value="GT5_Glycogen_synthase_DULL1-like"/>
    <property type="match status" value="1"/>
</dbReference>
<evidence type="ECO:0000256" key="3">
    <source>
        <dbReference type="ARBA" id="ARBA00022676"/>
    </source>
</evidence>
<evidence type="ECO:0000256" key="2">
    <source>
        <dbReference type="ARBA" id="ARBA00012588"/>
    </source>
</evidence>
<accession>D6SMM7</accession>
<dbReference type="Proteomes" id="UP000005496">
    <property type="component" value="Unassembled WGS sequence"/>
</dbReference>
<sequence length="511" mass="57723">MKVLYIAAECKPLSKVGGVGDVAGELPPALKEQGVDLEIVTPCYGQTLQKNPGLNSLTPTHEYSLTFHGVREDISILHTEFRGVPANLLKSPAYFETDYTLEPDKAPFNHPLLFKNDYSTPYVYSREIPYFDDALRFSFFCRACLPLIQEKDPDIVHINDWVMGYLPGWMKIMNMPQKTVLTIHNIGYQGNIHRQAIQDWDMQEIDRHQDTMGLFTDPRREWNSVNALRLAMEMSHAINTVSPTYKKEITMPQDQSRFFQGGNGLDEVAARLDSQGRLHGILNGFEYSFSPDDAGFESMIREKSRMKAALGNNFPDPEGLLLGFVGRAVEQKFRLLREEVQGKSVLEHILDMPGVNVAVLATGEPEYESFLQSLSDRPNLYAVIAFDAQKAGQISLGSDVFLMPSLFEPCGITQMQSMSHATPPLVRWTGGLADTVRPHNDPAGTGFGFDGSSRREILTNQLEAVNQARQVYTQNPLHFRALQYTGYYERFLWANSALEYIEKLYQPVMKM</sequence>
<dbReference type="OrthoDB" id="9808590at2"/>
<protein>
    <recommendedName>
        <fullName evidence="2">starch synthase</fullName>
        <ecNumber evidence="2">2.4.1.21</ecNumber>
    </recommendedName>
</protein>
<dbReference type="PANTHER" id="PTHR45825:SF11">
    <property type="entry name" value="ALPHA AMYLASE DOMAIN-CONTAINING PROTEIN"/>
    <property type="match status" value="1"/>
</dbReference>
<comment type="caution">
    <text evidence="6">The sequence shown here is derived from an EMBL/GenBank/DDBJ whole genome shotgun (WGS) entry which is preliminary data.</text>
</comment>
<dbReference type="InterPro" id="IPR013534">
    <property type="entry name" value="Starch_synth_cat_dom"/>
</dbReference>
<reference evidence="6" key="1">
    <citation type="submission" date="2010-05" db="EMBL/GenBank/DDBJ databases">
        <title>The draft genome of Desulfonatronospira thiodismutans ASO3-1.</title>
        <authorList>
            <consortium name="US DOE Joint Genome Institute (JGI-PGF)"/>
            <person name="Lucas S."/>
            <person name="Copeland A."/>
            <person name="Lapidus A."/>
            <person name="Cheng J.-F."/>
            <person name="Bruce D."/>
            <person name="Goodwin L."/>
            <person name="Pitluck S."/>
            <person name="Chertkov O."/>
            <person name="Brettin T."/>
            <person name="Detter J.C."/>
            <person name="Han C."/>
            <person name="Land M.L."/>
            <person name="Hauser L."/>
            <person name="Kyrpides N."/>
            <person name="Mikhailova N."/>
            <person name="Muyzer G."/>
            <person name="Woyke T."/>
        </authorList>
    </citation>
    <scope>NUCLEOTIDE SEQUENCE [LARGE SCALE GENOMIC DNA]</scope>
    <source>
        <strain evidence="6">ASO3-1</strain>
    </source>
</reference>
<dbReference type="PANTHER" id="PTHR45825">
    <property type="entry name" value="GRANULE-BOUND STARCH SYNTHASE 1, CHLOROPLASTIC/AMYLOPLASTIC"/>
    <property type="match status" value="1"/>
</dbReference>
<gene>
    <name evidence="6" type="ORF">Dthio_PD3380</name>
</gene>
<name>D6SMM7_9BACT</name>
<dbReference type="SUPFAM" id="SSF53756">
    <property type="entry name" value="UDP-Glycosyltransferase/glycogen phosphorylase"/>
    <property type="match status" value="1"/>
</dbReference>
<organism evidence="6 7">
    <name type="scientific">Desulfonatronospira thiodismutans ASO3-1</name>
    <dbReference type="NCBI Taxonomy" id="555779"/>
    <lineage>
        <taxon>Bacteria</taxon>
        <taxon>Pseudomonadati</taxon>
        <taxon>Thermodesulfobacteriota</taxon>
        <taxon>Desulfovibrionia</taxon>
        <taxon>Desulfovibrionales</taxon>
        <taxon>Desulfonatronovibrionaceae</taxon>
        <taxon>Desulfonatronospira</taxon>
    </lineage>
</organism>
<dbReference type="AlphaFoldDB" id="D6SMM7"/>
<evidence type="ECO:0000256" key="4">
    <source>
        <dbReference type="ARBA" id="ARBA00022679"/>
    </source>
</evidence>
<evidence type="ECO:0000313" key="6">
    <source>
        <dbReference type="EMBL" id="EFI35938.1"/>
    </source>
</evidence>
<dbReference type="EC" id="2.4.1.21" evidence="2"/>
<evidence type="ECO:0000313" key="7">
    <source>
        <dbReference type="Proteomes" id="UP000005496"/>
    </source>
</evidence>
<comment type="catalytic activity">
    <reaction evidence="1">
        <text>[(1-&gt;4)-alpha-D-glucosyl](n) + ADP-alpha-D-glucose = [(1-&gt;4)-alpha-D-glucosyl](n+1) + ADP + H(+)</text>
        <dbReference type="Rhea" id="RHEA:18189"/>
        <dbReference type="Rhea" id="RHEA-COMP:9584"/>
        <dbReference type="Rhea" id="RHEA-COMP:9587"/>
        <dbReference type="ChEBI" id="CHEBI:15378"/>
        <dbReference type="ChEBI" id="CHEBI:15444"/>
        <dbReference type="ChEBI" id="CHEBI:57498"/>
        <dbReference type="ChEBI" id="CHEBI:456216"/>
        <dbReference type="EC" id="2.4.1.21"/>
    </reaction>
</comment>
<keyword evidence="4 6" id="KW-0808">Transferase</keyword>
<keyword evidence="3 6" id="KW-0328">Glycosyltransferase</keyword>
<evidence type="ECO:0000256" key="1">
    <source>
        <dbReference type="ARBA" id="ARBA00001478"/>
    </source>
</evidence>
<proteinExistence type="predicted"/>
<dbReference type="Pfam" id="PF08323">
    <property type="entry name" value="Glyco_transf_5"/>
    <property type="match status" value="1"/>
</dbReference>
<feature type="domain" description="Starch synthase catalytic" evidence="5">
    <location>
        <begin position="2"/>
        <end position="268"/>
    </location>
</feature>
<dbReference type="EMBL" id="ACJN02000001">
    <property type="protein sequence ID" value="EFI35938.1"/>
    <property type="molecule type" value="Genomic_DNA"/>
</dbReference>
<keyword evidence="7" id="KW-1185">Reference proteome</keyword>